<proteinExistence type="predicted"/>
<evidence type="ECO:0000313" key="2">
    <source>
        <dbReference type="Proteomes" id="UP000011115"/>
    </source>
</evidence>
<reference evidence="2" key="1">
    <citation type="journal article" date="2011" name="Nature">
        <title>Genome sequence and analysis of the tuber crop potato.</title>
        <authorList>
            <consortium name="The Potato Genome Sequencing Consortium"/>
        </authorList>
    </citation>
    <scope>NUCLEOTIDE SEQUENCE [LARGE SCALE GENOMIC DNA]</scope>
    <source>
        <strain evidence="2">cv. DM1-3 516 R44</strain>
    </source>
</reference>
<evidence type="ECO:0000313" key="1">
    <source>
        <dbReference type="EnsemblPlants" id="PGSC0003DMT400094968"/>
    </source>
</evidence>
<accession>M1DVA0</accession>
<dbReference type="EnsemblPlants" id="PGSC0003DMT400094968">
    <property type="protein sequence ID" value="PGSC0003DMT400094968"/>
    <property type="gene ID" value="PGSC0003DMG400044539"/>
</dbReference>
<name>M1DVA0_SOLTU</name>
<organism evidence="1 2">
    <name type="scientific">Solanum tuberosum</name>
    <name type="common">Potato</name>
    <dbReference type="NCBI Taxonomy" id="4113"/>
    <lineage>
        <taxon>Eukaryota</taxon>
        <taxon>Viridiplantae</taxon>
        <taxon>Streptophyta</taxon>
        <taxon>Embryophyta</taxon>
        <taxon>Tracheophyta</taxon>
        <taxon>Spermatophyta</taxon>
        <taxon>Magnoliopsida</taxon>
        <taxon>eudicotyledons</taxon>
        <taxon>Gunneridae</taxon>
        <taxon>Pentapetalae</taxon>
        <taxon>asterids</taxon>
        <taxon>lamiids</taxon>
        <taxon>Solanales</taxon>
        <taxon>Solanaceae</taxon>
        <taxon>Solanoideae</taxon>
        <taxon>Solaneae</taxon>
        <taxon>Solanum</taxon>
    </lineage>
</organism>
<sequence length="165" mass="18804">MVIGSSWVQLESVNPRPSSILLARESEWAKAEVVLKCCNSVFERNRVDSSAVSRDRRYARRSIFWSISAPSCFILQPLRVLSCWAIWYFFAKLLGDTPTAPFHRQLDLSLQGSAHWNKRRSPGRSATHQLGSGIFRPSFLHSFHPLVPSCQVVFMLCLKLQIPET</sequence>
<dbReference type="Gramene" id="PGSC0003DMT400094968">
    <property type="protein sequence ID" value="PGSC0003DMT400094968"/>
    <property type="gene ID" value="PGSC0003DMG400044539"/>
</dbReference>
<dbReference type="InParanoid" id="M1DVA0"/>
<protein>
    <submittedName>
        <fullName evidence="1">Uncharacterized protein</fullName>
    </submittedName>
</protein>
<dbReference type="AlphaFoldDB" id="M1DVA0"/>
<dbReference type="HOGENOM" id="CLU_1613716_0_0_1"/>
<keyword evidence="2" id="KW-1185">Reference proteome</keyword>
<dbReference type="Proteomes" id="UP000011115">
    <property type="component" value="Unassembled WGS sequence"/>
</dbReference>
<dbReference type="PaxDb" id="4113-PGSC0003DMT400094968"/>
<reference evidence="1" key="2">
    <citation type="submission" date="2015-06" db="UniProtKB">
        <authorList>
            <consortium name="EnsemblPlants"/>
        </authorList>
    </citation>
    <scope>IDENTIFICATION</scope>
    <source>
        <strain evidence="1">DM1-3 516 R44</strain>
    </source>
</reference>